<organism evidence="10">
    <name type="scientific">Fopius arisanus</name>
    <dbReference type="NCBI Taxonomy" id="64838"/>
    <lineage>
        <taxon>Eukaryota</taxon>
        <taxon>Metazoa</taxon>
        <taxon>Ecdysozoa</taxon>
        <taxon>Arthropoda</taxon>
        <taxon>Hexapoda</taxon>
        <taxon>Insecta</taxon>
        <taxon>Pterygota</taxon>
        <taxon>Neoptera</taxon>
        <taxon>Endopterygota</taxon>
        <taxon>Hymenoptera</taxon>
        <taxon>Apocrita</taxon>
        <taxon>Ichneumonoidea</taxon>
        <taxon>Braconidae</taxon>
        <taxon>Opiinae</taxon>
        <taxon>Fopius</taxon>
    </lineage>
</organism>
<evidence type="ECO:0000256" key="6">
    <source>
        <dbReference type="ARBA" id="ARBA00023315"/>
    </source>
</evidence>
<proteinExistence type="inferred from homology"/>
<comment type="catalytic activity">
    <reaction evidence="7">
        <text>L-cysteinyl-[protein] + hexadecanoyl-CoA = S-hexadecanoyl-L-cysteinyl-[protein] + CoA</text>
        <dbReference type="Rhea" id="RHEA:36683"/>
        <dbReference type="Rhea" id="RHEA-COMP:10131"/>
        <dbReference type="Rhea" id="RHEA-COMP:11032"/>
        <dbReference type="ChEBI" id="CHEBI:29950"/>
        <dbReference type="ChEBI" id="CHEBI:57287"/>
        <dbReference type="ChEBI" id="CHEBI:57379"/>
        <dbReference type="ChEBI" id="CHEBI:74151"/>
        <dbReference type="EC" id="2.3.1.225"/>
    </reaction>
</comment>
<dbReference type="EMBL" id="GBYB01006042">
    <property type="protein sequence ID" value="JAG75809.1"/>
    <property type="molecule type" value="Transcribed_RNA"/>
</dbReference>
<evidence type="ECO:0000313" key="9">
    <source>
        <dbReference type="EMBL" id="JAG73305.1"/>
    </source>
</evidence>
<evidence type="ECO:0000313" key="11">
    <source>
        <dbReference type="EMBL" id="JAG78363.1"/>
    </source>
</evidence>
<feature type="transmembrane region" description="Helical" evidence="7">
    <location>
        <begin position="232"/>
        <end position="254"/>
    </location>
</feature>
<gene>
    <name evidence="10" type="primary">Zdhhc22_2</name>
    <name evidence="9" type="synonym">Zdhhc22_0</name>
    <name evidence="11" type="synonym">Zdhhc22_5</name>
    <name evidence="10" type="ORF">g.50243</name>
    <name evidence="9" type="ORF">g.50255</name>
    <name evidence="11" type="ORF">g.50271</name>
</gene>
<dbReference type="EC" id="2.3.1.225" evidence="7"/>
<accession>A0A0C9QZA3</accession>
<evidence type="ECO:0000256" key="4">
    <source>
        <dbReference type="ARBA" id="ARBA00022989"/>
    </source>
</evidence>
<reference evidence="10" key="1">
    <citation type="submission" date="2015-01" db="EMBL/GenBank/DDBJ databases">
        <title>Transcriptome Assembly of Fopius arisanus.</title>
        <authorList>
            <person name="Geib S."/>
        </authorList>
    </citation>
    <scope>NUCLEOTIDE SEQUENCE</scope>
</reference>
<dbReference type="PROSITE" id="PS50216">
    <property type="entry name" value="DHHC"/>
    <property type="match status" value="1"/>
</dbReference>
<feature type="transmembrane region" description="Helical" evidence="7">
    <location>
        <begin position="171"/>
        <end position="194"/>
    </location>
</feature>
<name>A0A0C9QZA3_9HYME</name>
<feature type="transmembrane region" description="Helical" evidence="7">
    <location>
        <begin position="38"/>
        <end position="64"/>
    </location>
</feature>
<feature type="domain" description="Palmitoyltransferase DHHC" evidence="8">
    <location>
        <begin position="127"/>
        <end position="242"/>
    </location>
</feature>
<dbReference type="EMBL" id="GBYB01003538">
    <property type="protein sequence ID" value="JAG73305.1"/>
    <property type="molecule type" value="Transcribed_RNA"/>
</dbReference>
<dbReference type="InterPro" id="IPR001594">
    <property type="entry name" value="Palmitoyltrfase_DHHC"/>
</dbReference>
<comment type="domain">
    <text evidence="7">The DHHC domain is required for palmitoyltransferase activity.</text>
</comment>
<evidence type="ECO:0000313" key="10">
    <source>
        <dbReference type="EMBL" id="JAG75809.1"/>
    </source>
</evidence>
<comment type="similarity">
    <text evidence="7">Belongs to the DHHC palmitoyltransferase family.</text>
</comment>
<sequence length="311" mass="35923">MCTKIFHNCNSFEFLPQFLSISQLNYARKMEKIRPGKFYEVAFKICPVLALIFSLLVTITTLYLNEGLSLIFIFISIQVYLNWYSICKISSNARTMRDNYTKNDNIASVAIRITQEEDSGTKLKYWYCEYCTCYTYRPTQHCRACKKCFHYRDHHCFFIGGCILQLNMGNFILICFYTSLACCYSSTIIGPHIYDSLSEIIGEKSSYINIFLNFCFPVAFARFLITGQGTCLFLIILFNSLISVSIVCFLYGSWKLFCCLSGKQRYYPHVARRVELKEIFGSYGIWNFIFPYNGLLGLGDLNGKYSGDGVK</sequence>
<dbReference type="PANTHER" id="PTHR12246">
    <property type="entry name" value="PALMITOYLTRANSFERASE ZDHHC16"/>
    <property type="match status" value="1"/>
</dbReference>
<keyword evidence="2 7" id="KW-0808">Transferase</keyword>
<dbReference type="GO" id="GO:0016020">
    <property type="term" value="C:membrane"/>
    <property type="evidence" value="ECO:0007669"/>
    <property type="project" value="UniProtKB-SubCell"/>
</dbReference>
<keyword evidence="3 7" id="KW-0812">Transmembrane</keyword>
<keyword evidence="5 7" id="KW-0472">Membrane</keyword>
<dbReference type="Pfam" id="PF01529">
    <property type="entry name" value="DHHC"/>
    <property type="match status" value="1"/>
</dbReference>
<evidence type="ECO:0000256" key="5">
    <source>
        <dbReference type="ARBA" id="ARBA00023136"/>
    </source>
</evidence>
<dbReference type="AlphaFoldDB" id="A0A0C9QZA3"/>
<protein>
    <recommendedName>
        <fullName evidence="7">Palmitoyltransferase</fullName>
        <ecNumber evidence="7">2.3.1.225</ecNumber>
    </recommendedName>
</protein>
<evidence type="ECO:0000256" key="7">
    <source>
        <dbReference type="RuleBase" id="RU079119"/>
    </source>
</evidence>
<feature type="transmembrane region" description="Helical" evidence="7">
    <location>
        <begin position="206"/>
        <end position="225"/>
    </location>
</feature>
<evidence type="ECO:0000259" key="8">
    <source>
        <dbReference type="Pfam" id="PF01529"/>
    </source>
</evidence>
<dbReference type="EMBL" id="GBYB01008596">
    <property type="protein sequence ID" value="JAG78363.1"/>
    <property type="molecule type" value="Transcribed_RNA"/>
</dbReference>
<keyword evidence="6 7" id="KW-0012">Acyltransferase</keyword>
<dbReference type="GO" id="GO:0019706">
    <property type="term" value="F:protein-cysteine S-palmitoyltransferase activity"/>
    <property type="evidence" value="ECO:0007669"/>
    <property type="project" value="UniProtKB-EC"/>
</dbReference>
<evidence type="ECO:0000256" key="2">
    <source>
        <dbReference type="ARBA" id="ARBA00022679"/>
    </source>
</evidence>
<keyword evidence="4 7" id="KW-1133">Transmembrane helix</keyword>
<evidence type="ECO:0000256" key="3">
    <source>
        <dbReference type="ARBA" id="ARBA00022692"/>
    </source>
</evidence>
<evidence type="ECO:0000256" key="1">
    <source>
        <dbReference type="ARBA" id="ARBA00004141"/>
    </source>
</evidence>
<feature type="transmembrane region" description="Helical" evidence="7">
    <location>
        <begin position="70"/>
        <end position="87"/>
    </location>
</feature>
<dbReference type="InterPro" id="IPR039859">
    <property type="entry name" value="PFA4/ZDH16/20/ERF2-like"/>
</dbReference>
<comment type="subcellular location">
    <subcellularLocation>
        <location evidence="1">Membrane</location>
        <topology evidence="1">Multi-pass membrane protein</topology>
    </subcellularLocation>
</comment>